<name>A0A518CJI0_9PLAN</name>
<dbReference type="KEGG" id="plon:Pla110_10780"/>
<evidence type="ECO:0000313" key="4">
    <source>
        <dbReference type="Proteomes" id="UP000317178"/>
    </source>
</evidence>
<keyword evidence="4" id="KW-1185">Reference proteome</keyword>
<dbReference type="SUPFAM" id="SSF52317">
    <property type="entry name" value="Class I glutamine amidotransferase-like"/>
    <property type="match status" value="1"/>
</dbReference>
<gene>
    <name evidence="3" type="ORF">Pla110_10780</name>
</gene>
<dbReference type="RefSeq" id="WP_144993923.1">
    <property type="nucleotide sequence ID" value="NZ_CP036281.1"/>
</dbReference>
<proteinExistence type="predicted"/>
<dbReference type="AlphaFoldDB" id="A0A518CJI0"/>
<dbReference type="InterPro" id="IPR029062">
    <property type="entry name" value="Class_I_gatase-like"/>
</dbReference>
<keyword evidence="1" id="KW-0732">Signal</keyword>
<feature type="domain" description="ThuA-like" evidence="2">
    <location>
        <begin position="52"/>
        <end position="272"/>
    </location>
</feature>
<dbReference type="Pfam" id="PF06283">
    <property type="entry name" value="ThuA"/>
    <property type="match status" value="1"/>
</dbReference>
<dbReference type="InterPro" id="IPR029010">
    <property type="entry name" value="ThuA-like"/>
</dbReference>
<accession>A0A518CJI0</accession>
<reference evidence="3 4" key="1">
    <citation type="submission" date="2019-02" db="EMBL/GenBank/DDBJ databases">
        <title>Deep-cultivation of Planctomycetes and their phenomic and genomic characterization uncovers novel biology.</title>
        <authorList>
            <person name="Wiegand S."/>
            <person name="Jogler M."/>
            <person name="Boedeker C."/>
            <person name="Pinto D."/>
            <person name="Vollmers J."/>
            <person name="Rivas-Marin E."/>
            <person name="Kohn T."/>
            <person name="Peeters S.H."/>
            <person name="Heuer A."/>
            <person name="Rast P."/>
            <person name="Oberbeckmann S."/>
            <person name="Bunk B."/>
            <person name="Jeske O."/>
            <person name="Meyerdierks A."/>
            <person name="Storesund J.E."/>
            <person name="Kallscheuer N."/>
            <person name="Luecker S."/>
            <person name="Lage O.M."/>
            <person name="Pohl T."/>
            <person name="Merkel B.J."/>
            <person name="Hornburger P."/>
            <person name="Mueller R.-W."/>
            <person name="Bruemmer F."/>
            <person name="Labrenz M."/>
            <person name="Spormann A.M."/>
            <person name="Op den Camp H."/>
            <person name="Overmann J."/>
            <person name="Amann R."/>
            <person name="Jetten M.S.M."/>
            <person name="Mascher T."/>
            <person name="Medema M.H."/>
            <person name="Devos D.P."/>
            <person name="Kaster A.-K."/>
            <person name="Ovreas L."/>
            <person name="Rohde M."/>
            <person name="Galperin M.Y."/>
            <person name="Jogler C."/>
        </authorList>
    </citation>
    <scope>NUCLEOTIDE SEQUENCE [LARGE SCALE GENOMIC DNA]</scope>
    <source>
        <strain evidence="3 4">Pla110</strain>
    </source>
</reference>
<sequence precursor="true">MMRKFLLQSLGSLAVLLIVGGLSFTQTSQAMAAQKQPHIVFVTGDHEYRSEITMPMIAKLLEKNYGFKTTVLYAINKQTGKIDVQEEENIPGLEVLKDADLAVVFLRWRRLPENQLKMLVDYAQSGKPMVGLRTSTHPLNYPEGHPLQKWNSDFPTKFFGQKWITHHGHDASTDVHPILSQTTNPILSGIRPFHARSWLYHVTPLEGECTPLLEGTAYDSNKVGNEKEYPLTQPVAWTKNNNGGKVFFTTLGHPQDFEIDSMRRVLVNGIFWGLGKEIPSEGTNVDLEEPFIAPESNEL</sequence>
<protein>
    <submittedName>
        <fullName evidence="3">Trehalose utilization</fullName>
    </submittedName>
</protein>
<feature type="signal peptide" evidence="1">
    <location>
        <begin position="1"/>
        <end position="32"/>
    </location>
</feature>
<dbReference type="Gene3D" id="3.40.50.880">
    <property type="match status" value="1"/>
</dbReference>
<feature type="chain" id="PRO_5022015644" evidence="1">
    <location>
        <begin position="33"/>
        <end position="299"/>
    </location>
</feature>
<evidence type="ECO:0000256" key="1">
    <source>
        <dbReference type="SAM" id="SignalP"/>
    </source>
</evidence>
<dbReference type="OrthoDB" id="245202at2"/>
<organism evidence="3 4">
    <name type="scientific">Polystyrenella longa</name>
    <dbReference type="NCBI Taxonomy" id="2528007"/>
    <lineage>
        <taxon>Bacteria</taxon>
        <taxon>Pseudomonadati</taxon>
        <taxon>Planctomycetota</taxon>
        <taxon>Planctomycetia</taxon>
        <taxon>Planctomycetales</taxon>
        <taxon>Planctomycetaceae</taxon>
        <taxon>Polystyrenella</taxon>
    </lineage>
</organism>
<dbReference type="EMBL" id="CP036281">
    <property type="protein sequence ID" value="QDU79370.1"/>
    <property type="molecule type" value="Genomic_DNA"/>
</dbReference>
<evidence type="ECO:0000313" key="3">
    <source>
        <dbReference type="EMBL" id="QDU79370.1"/>
    </source>
</evidence>
<evidence type="ECO:0000259" key="2">
    <source>
        <dbReference type="Pfam" id="PF06283"/>
    </source>
</evidence>
<dbReference type="Proteomes" id="UP000317178">
    <property type="component" value="Chromosome"/>
</dbReference>